<dbReference type="InterPro" id="IPR011990">
    <property type="entry name" value="TPR-like_helical_dom_sf"/>
</dbReference>
<proteinExistence type="predicted"/>
<dbReference type="EMBL" id="QJKB01000005">
    <property type="protein sequence ID" value="PXX42564.1"/>
    <property type="molecule type" value="Genomic_DNA"/>
</dbReference>
<evidence type="ECO:0000313" key="3">
    <source>
        <dbReference type="Proteomes" id="UP000247792"/>
    </source>
</evidence>
<keyword evidence="1" id="KW-0677">Repeat</keyword>
<dbReference type="InterPro" id="IPR006597">
    <property type="entry name" value="Sel1-like"/>
</dbReference>
<accession>A0A318J4G7</accession>
<dbReference type="Proteomes" id="UP000247792">
    <property type="component" value="Unassembled WGS sequence"/>
</dbReference>
<dbReference type="OrthoDB" id="5365194at2"/>
<sequence>MTKQLNTQDMMTQALAACGELDYKHALPLLEQLAALEIPEACVRLAYMYADGNDDVAKDEALSTIWYSKYFFLLRRQIQEGDAGASYKLASSYQYGNGIQCDEKKAVEFYTLAASKGHSEAQFHLSCLWKYGWCGLKANPEQQMYWLDQAVRLEHPEALYTFGLMYMQDDFDKEQGLRFIRRSAELGFWVAGDYLEMISVSQKNQN</sequence>
<dbReference type="RefSeq" id="WP_110256105.1">
    <property type="nucleotide sequence ID" value="NZ_QJKB01000005.1"/>
</dbReference>
<evidence type="ECO:0000313" key="2">
    <source>
        <dbReference type="EMBL" id="PXX42564.1"/>
    </source>
</evidence>
<dbReference type="SMART" id="SM00671">
    <property type="entry name" value="SEL1"/>
    <property type="match status" value="4"/>
</dbReference>
<evidence type="ECO:0000256" key="1">
    <source>
        <dbReference type="ARBA" id="ARBA00022737"/>
    </source>
</evidence>
<reference evidence="2 3" key="1">
    <citation type="submission" date="2018-05" db="EMBL/GenBank/DDBJ databases">
        <title>Genomic Encyclopedia of Type Strains, Phase IV (KMG-IV): sequencing the most valuable type-strain genomes for metagenomic binning, comparative biology and taxonomic classification.</title>
        <authorList>
            <person name="Goeker M."/>
        </authorList>
    </citation>
    <scope>NUCLEOTIDE SEQUENCE [LARGE SCALE GENOMIC DNA]</scope>
    <source>
        <strain evidence="2 3">DSM 19792</strain>
    </source>
</reference>
<keyword evidence="3" id="KW-1185">Reference proteome</keyword>
<name>A0A318J4G7_9BURK</name>
<protein>
    <submittedName>
        <fullName evidence="2">Sel1 repeat-containing protein</fullName>
    </submittedName>
</protein>
<comment type="caution">
    <text evidence="2">The sequence shown here is derived from an EMBL/GenBank/DDBJ whole genome shotgun (WGS) entry which is preliminary data.</text>
</comment>
<dbReference type="InterPro" id="IPR051726">
    <property type="entry name" value="Chitin_Synth_Reg"/>
</dbReference>
<gene>
    <name evidence="2" type="ORF">DFR42_105222</name>
</gene>
<dbReference type="PANTHER" id="PTHR46430">
    <property type="entry name" value="PROTEIN SKT5-RELATED"/>
    <property type="match status" value="1"/>
</dbReference>
<organism evidence="2 3">
    <name type="scientific">Undibacterium pigrum</name>
    <dbReference type="NCBI Taxonomy" id="401470"/>
    <lineage>
        <taxon>Bacteria</taxon>
        <taxon>Pseudomonadati</taxon>
        <taxon>Pseudomonadota</taxon>
        <taxon>Betaproteobacteria</taxon>
        <taxon>Burkholderiales</taxon>
        <taxon>Oxalobacteraceae</taxon>
        <taxon>Undibacterium</taxon>
    </lineage>
</organism>
<dbReference type="Gene3D" id="1.25.40.10">
    <property type="entry name" value="Tetratricopeptide repeat domain"/>
    <property type="match status" value="2"/>
</dbReference>
<dbReference type="Pfam" id="PF08238">
    <property type="entry name" value="Sel1"/>
    <property type="match status" value="4"/>
</dbReference>
<dbReference type="SUPFAM" id="SSF81901">
    <property type="entry name" value="HCP-like"/>
    <property type="match status" value="1"/>
</dbReference>
<dbReference type="AlphaFoldDB" id="A0A318J4G7"/>